<dbReference type="Proteomes" id="UP001064933">
    <property type="component" value="Chromosome"/>
</dbReference>
<sequence length="154" mass="17871">MDSDIDRLTQWMLHSAKEINRLHARLHETFVRRDTDERFREEWKAACAEFHARYNDLAFPGGYEVAFQRIVAGDSDAIEAALCFLECRPYFVRSGYMFKKLLRKARQAPLTTDQALRLAVVQYRQDEWRVLRRARNSAQTFSAADGSPAAAFAH</sequence>
<dbReference type="RefSeq" id="WP_261758432.1">
    <property type="nucleotide sequence ID" value="NZ_CP104562.2"/>
</dbReference>
<name>A0ABY6AZK0_9BURK</name>
<organism evidence="1 2">
    <name type="scientific">Roseateles amylovorans</name>
    <dbReference type="NCBI Taxonomy" id="2978473"/>
    <lineage>
        <taxon>Bacteria</taxon>
        <taxon>Pseudomonadati</taxon>
        <taxon>Pseudomonadota</taxon>
        <taxon>Betaproteobacteria</taxon>
        <taxon>Burkholderiales</taxon>
        <taxon>Sphaerotilaceae</taxon>
        <taxon>Roseateles</taxon>
    </lineage>
</organism>
<reference evidence="1" key="1">
    <citation type="submission" date="2022-10" db="EMBL/GenBank/DDBJ databases">
        <title>Characterization and whole genome sequencing of a new Roseateles species, isolated from fresh water.</title>
        <authorList>
            <person name="Guliayeva D.Y."/>
            <person name="Akhremchuk A.E."/>
            <person name="Sikolenko M.A."/>
            <person name="Valentovich L.N."/>
            <person name="Sidarenka A.V."/>
        </authorList>
    </citation>
    <scope>NUCLEOTIDE SEQUENCE</scope>
    <source>
        <strain evidence="1">BIM B-1768</strain>
    </source>
</reference>
<accession>A0ABY6AZK0</accession>
<evidence type="ECO:0000313" key="1">
    <source>
        <dbReference type="EMBL" id="UXH78601.1"/>
    </source>
</evidence>
<evidence type="ECO:0000313" key="2">
    <source>
        <dbReference type="Proteomes" id="UP001064933"/>
    </source>
</evidence>
<proteinExistence type="predicted"/>
<gene>
    <name evidence="1" type="ORF">N4261_01280</name>
</gene>
<protein>
    <submittedName>
        <fullName evidence="1">Uncharacterized protein</fullName>
    </submittedName>
</protein>
<keyword evidence="2" id="KW-1185">Reference proteome</keyword>
<dbReference type="EMBL" id="CP104562">
    <property type="protein sequence ID" value="UXH78601.1"/>
    <property type="molecule type" value="Genomic_DNA"/>
</dbReference>